<dbReference type="EMBL" id="CP009438">
    <property type="protein sequence ID" value="AIS01717.1"/>
    <property type="molecule type" value="Genomic_DNA"/>
</dbReference>
<dbReference type="Proteomes" id="UP000029482">
    <property type="component" value="Chromosome"/>
</dbReference>
<keyword evidence="2 7" id="KW-0808">Transferase</keyword>
<accession>A0A089XIB8</accession>
<dbReference type="InterPro" id="IPR012967">
    <property type="entry name" value="COMT_dimerisation"/>
</dbReference>
<evidence type="ECO:0000313" key="8">
    <source>
        <dbReference type="Proteomes" id="UP000029482"/>
    </source>
</evidence>
<dbReference type="SUPFAM" id="SSF53335">
    <property type="entry name" value="S-adenosyl-L-methionine-dependent methyltransferases"/>
    <property type="match status" value="1"/>
</dbReference>
<keyword evidence="3" id="KW-0949">S-adenosyl-L-methionine</keyword>
<evidence type="ECO:0000256" key="4">
    <source>
        <dbReference type="PIRSR" id="PIRSR005739-1"/>
    </source>
</evidence>
<dbReference type="GO" id="GO:0046983">
    <property type="term" value="F:protein dimerization activity"/>
    <property type="evidence" value="ECO:0007669"/>
    <property type="project" value="InterPro"/>
</dbReference>
<keyword evidence="1 7" id="KW-0489">Methyltransferase</keyword>
<dbReference type="HOGENOM" id="CLU_005533_4_0_11"/>
<dbReference type="STRING" id="1907.SGLAU_28915"/>
<dbReference type="Gene3D" id="3.40.50.150">
    <property type="entry name" value="Vaccinia Virus protein VP39"/>
    <property type="match status" value="1"/>
</dbReference>
<evidence type="ECO:0000256" key="3">
    <source>
        <dbReference type="ARBA" id="ARBA00022691"/>
    </source>
</evidence>
<dbReference type="eggNOG" id="COG0500">
    <property type="taxonomic scope" value="Bacteria"/>
</dbReference>
<sequence>MTTREPGCAGRPGALDDPYDVMFVGWSFVRSGLLSAALELGVFTALAERPLGGAELSARLGLHPRAARDFLDALAAIGLLCRVDGRYGNSPAAARHLLPDRDGFLGGFLRMTGDLMGGGPQALTGLLRTGDARGQNAAGEVPFTRIFHDPERLRLFLSAMDAFSSAVAEGLCASLDWSAHRTFSDIGGARGNLAARLAAAHPWLTGTVLDRPAMRAPFEDLVAERGVGDRLAFVGGDFFVDDLPRADVLILGGVLHDWPDERRLELLRRAHAAVADGGCLVVYDTMLDDERSRPESLLLSLVMMTQSAQASGFSAAQCREWVARAGFTVRRTVSLPALTTALVAGKD</sequence>
<dbReference type="AlphaFoldDB" id="A0A089XIB8"/>
<dbReference type="PIRSF" id="PIRSF005739">
    <property type="entry name" value="O-mtase"/>
    <property type="match status" value="1"/>
</dbReference>
<dbReference type="InterPro" id="IPR036388">
    <property type="entry name" value="WH-like_DNA-bd_sf"/>
</dbReference>
<dbReference type="KEGG" id="sgu:SGLAU_28915"/>
<gene>
    <name evidence="7" type="ORF">SGLAU_28915</name>
</gene>
<reference evidence="8" key="1">
    <citation type="journal article" date="2015" name="J. Biotechnol.">
        <title>Complete genome sequence of the actinobacterium Streptomyces glaucescens GLA.O (DSM 40922) consisting of a linear chromosome and one linear plasmid.</title>
        <authorList>
            <person name="Ortseifen V."/>
            <person name="Winkler A."/>
            <person name="Albersmeier A."/>
            <person name="Wendler S."/>
            <person name="Puhler A."/>
            <person name="Kalinowski J."/>
            <person name="Ruckert C."/>
        </authorList>
    </citation>
    <scope>NUCLEOTIDE SEQUENCE [LARGE SCALE GENOMIC DNA]</scope>
    <source>
        <strain evidence="8">DSM 40922 / GLA O</strain>
    </source>
</reference>
<feature type="active site" description="Proton acceptor" evidence="4">
    <location>
        <position position="256"/>
    </location>
</feature>
<evidence type="ECO:0000256" key="2">
    <source>
        <dbReference type="ARBA" id="ARBA00022679"/>
    </source>
</evidence>
<protein>
    <submittedName>
        <fullName evidence="7">Putative O-methyltransferase family 2</fullName>
    </submittedName>
</protein>
<dbReference type="PANTHER" id="PTHR43712:SF2">
    <property type="entry name" value="O-METHYLTRANSFERASE CICE"/>
    <property type="match status" value="1"/>
</dbReference>
<dbReference type="InterPro" id="IPR036390">
    <property type="entry name" value="WH_DNA-bd_sf"/>
</dbReference>
<dbReference type="InterPro" id="IPR001077">
    <property type="entry name" value="COMT_C"/>
</dbReference>
<dbReference type="PANTHER" id="PTHR43712">
    <property type="entry name" value="PUTATIVE (AFU_ORTHOLOGUE AFUA_4G14580)-RELATED"/>
    <property type="match status" value="1"/>
</dbReference>
<dbReference type="InterPro" id="IPR016461">
    <property type="entry name" value="COMT-like"/>
</dbReference>
<evidence type="ECO:0000313" key="7">
    <source>
        <dbReference type="EMBL" id="AIS01717.1"/>
    </source>
</evidence>
<dbReference type="Pfam" id="PF08100">
    <property type="entry name" value="Dimerisation"/>
    <property type="match status" value="1"/>
</dbReference>
<dbReference type="GO" id="GO:0008171">
    <property type="term" value="F:O-methyltransferase activity"/>
    <property type="evidence" value="ECO:0007669"/>
    <property type="project" value="InterPro"/>
</dbReference>
<dbReference type="Gene3D" id="1.10.10.10">
    <property type="entry name" value="Winged helix-like DNA-binding domain superfamily/Winged helix DNA-binding domain"/>
    <property type="match status" value="1"/>
</dbReference>
<dbReference type="GO" id="GO:0032259">
    <property type="term" value="P:methylation"/>
    <property type="evidence" value="ECO:0007669"/>
    <property type="project" value="UniProtKB-KW"/>
</dbReference>
<evidence type="ECO:0000259" key="6">
    <source>
        <dbReference type="Pfam" id="PF08100"/>
    </source>
</evidence>
<dbReference type="SUPFAM" id="SSF46785">
    <property type="entry name" value="Winged helix' DNA-binding domain"/>
    <property type="match status" value="1"/>
</dbReference>
<feature type="domain" description="O-methyltransferase C-terminal" evidence="5">
    <location>
        <begin position="135"/>
        <end position="327"/>
    </location>
</feature>
<organism evidence="7 8">
    <name type="scientific">Streptomyces glaucescens</name>
    <dbReference type="NCBI Taxonomy" id="1907"/>
    <lineage>
        <taxon>Bacteria</taxon>
        <taxon>Bacillati</taxon>
        <taxon>Actinomycetota</taxon>
        <taxon>Actinomycetes</taxon>
        <taxon>Kitasatosporales</taxon>
        <taxon>Streptomycetaceae</taxon>
        <taxon>Streptomyces</taxon>
    </lineage>
</organism>
<name>A0A089XIB8_STRGA</name>
<evidence type="ECO:0000256" key="1">
    <source>
        <dbReference type="ARBA" id="ARBA00022603"/>
    </source>
</evidence>
<dbReference type="PROSITE" id="PS51683">
    <property type="entry name" value="SAM_OMT_II"/>
    <property type="match status" value="1"/>
</dbReference>
<keyword evidence="8" id="KW-1185">Reference proteome</keyword>
<feature type="domain" description="O-methyltransferase dimerisation" evidence="6">
    <location>
        <begin position="27"/>
        <end position="97"/>
    </location>
</feature>
<dbReference type="CDD" id="cd02440">
    <property type="entry name" value="AdoMet_MTases"/>
    <property type="match status" value="1"/>
</dbReference>
<dbReference type="OrthoDB" id="582216at2"/>
<dbReference type="RefSeq" id="WP_052413934.1">
    <property type="nucleotide sequence ID" value="NZ_CP009438.1"/>
</dbReference>
<proteinExistence type="predicted"/>
<evidence type="ECO:0000259" key="5">
    <source>
        <dbReference type="Pfam" id="PF00891"/>
    </source>
</evidence>
<dbReference type="InterPro" id="IPR029063">
    <property type="entry name" value="SAM-dependent_MTases_sf"/>
</dbReference>
<dbReference type="Pfam" id="PF00891">
    <property type="entry name" value="Methyltransf_2"/>
    <property type="match status" value="1"/>
</dbReference>